<dbReference type="PANTHER" id="PTHR33121:SF70">
    <property type="entry name" value="SIGNALING PROTEIN YKOW"/>
    <property type="match status" value="1"/>
</dbReference>
<evidence type="ECO:0000313" key="5">
    <source>
        <dbReference type="Proteomes" id="UP000665043"/>
    </source>
</evidence>
<dbReference type="Pfam" id="PF00990">
    <property type="entry name" value="GGDEF"/>
    <property type="match status" value="1"/>
</dbReference>
<dbReference type="SMART" id="SM00267">
    <property type="entry name" value="GGDEF"/>
    <property type="match status" value="1"/>
</dbReference>
<dbReference type="Pfam" id="PF00563">
    <property type="entry name" value="EAL"/>
    <property type="match status" value="1"/>
</dbReference>
<accession>A0ABX7VQP4</accession>
<dbReference type="Gene3D" id="3.20.20.450">
    <property type="entry name" value="EAL domain"/>
    <property type="match status" value="1"/>
</dbReference>
<dbReference type="SUPFAM" id="SSF55073">
    <property type="entry name" value="Nucleotide cyclase"/>
    <property type="match status" value="1"/>
</dbReference>
<feature type="domain" description="GGDEF" evidence="3">
    <location>
        <begin position="47"/>
        <end position="178"/>
    </location>
</feature>
<dbReference type="InterPro" id="IPR035919">
    <property type="entry name" value="EAL_sf"/>
</dbReference>
<evidence type="ECO:0000259" key="3">
    <source>
        <dbReference type="PROSITE" id="PS50887"/>
    </source>
</evidence>
<dbReference type="Gene3D" id="3.30.70.270">
    <property type="match status" value="1"/>
</dbReference>
<evidence type="ECO:0000313" key="4">
    <source>
        <dbReference type="EMBL" id="QTM99246.1"/>
    </source>
</evidence>
<name>A0ABX7VQP4_9BACI</name>
<dbReference type="CDD" id="cd01948">
    <property type="entry name" value="EAL"/>
    <property type="match status" value="1"/>
</dbReference>
<dbReference type="InterPro" id="IPR001633">
    <property type="entry name" value="EAL_dom"/>
</dbReference>
<dbReference type="PROSITE" id="PS50887">
    <property type="entry name" value="GGDEF"/>
    <property type="match status" value="1"/>
</dbReference>
<dbReference type="SUPFAM" id="SSF141868">
    <property type="entry name" value="EAL domain-like"/>
    <property type="match status" value="1"/>
</dbReference>
<proteinExistence type="predicted"/>
<reference evidence="4 5" key="1">
    <citation type="submission" date="2019-12" db="EMBL/GenBank/DDBJ databases">
        <title>The whole genome sequencing of a strain isolated from a Mars analog, Dalangtan Playa.</title>
        <authorList>
            <person name="Huang T."/>
        </authorList>
    </citation>
    <scope>NUCLEOTIDE SEQUENCE [LARGE SCALE GENOMIC DNA]</scope>
    <source>
        <strain evidence="4 5">DP4-553-S</strain>
    </source>
</reference>
<dbReference type="InterPro" id="IPR050706">
    <property type="entry name" value="Cyclic-di-GMP_PDE-like"/>
</dbReference>
<gene>
    <name evidence="4" type="ORF">ERJ70_07980</name>
</gene>
<dbReference type="InterPro" id="IPR043128">
    <property type="entry name" value="Rev_trsase/Diguanyl_cyclase"/>
</dbReference>
<dbReference type="Proteomes" id="UP000665043">
    <property type="component" value="Chromosome"/>
</dbReference>
<evidence type="ECO:0000256" key="1">
    <source>
        <dbReference type="SAM" id="MobiDB-lite"/>
    </source>
</evidence>
<protein>
    <submittedName>
        <fullName evidence="4">EAL domain-containing protein</fullName>
    </submittedName>
</protein>
<evidence type="ECO:0000259" key="2">
    <source>
        <dbReference type="PROSITE" id="PS50883"/>
    </source>
</evidence>
<dbReference type="PROSITE" id="PS50883">
    <property type="entry name" value="EAL"/>
    <property type="match status" value="1"/>
</dbReference>
<organism evidence="4 5">
    <name type="scientific">Sediminibacillus dalangtanensis</name>
    <dbReference type="NCBI Taxonomy" id="2729421"/>
    <lineage>
        <taxon>Bacteria</taxon>
        <taxon>Bacillati</taxon>
        <taxon>Bacillota</taxon>
        <taxon>Bacilli</taxon>
        <taxon>Bacillales</taxon>
        <taxon>Bacillaceae</taxon>
        <taxon>Sediminibacillus</taxon>
    </lineage>
</organism>
<dbReference type="PANTHER" id="PTHR33121">
    <property type="entry name" value="CYCLIC DI-GMP PHOSPHODIESTERASE PDEF"/>
    <property type="match status" value="1"/>
</dbReference>
<feature type="region of interest" description="Disordered" evidence="1">
    <location>
        <begin position="1"/>
        <end position="20"/>
    </location>
</feature>
<feature type="compositionally biased region" description="Polar residues" evidence="1">
    <location>
        <begin position="11"/>
        <end position="20"/>
    </location>
</feature>
<dbReference type="SMART" id="SM00052">
    <property type="entry name" value="EAL"/>
    <property type="match status" value="1"/>
</dbReference>
<dbReference type="InterPro" id="IPR000160">
    <property type="entry name" value="GGDEF_dom"/>
</dbReference>
<feature type="domain" description="EAL" evidence="2">
    <location>
        <begin position="187"/>
        <end position="439"/>
    </location>
</feature>
<dbReference type="InterPro" id="IPR029787">
    <property type="entry name" value="Nucleotide_cyclase"/>
</dbReference>
<keyword evidence="5" id="KW-1185">Reference proteome</keyword>
<sequence length="439" mass="49870">MDLRRPVNMANKPTNAEKLSTHQQFSSKNRFLHKVAKGLEECKTTKRSLTVLFIGLDSLRQIFHTYNVKDGTAFLRQCADRIRIFYSEIGVAEGGDGLLLLVDGLHDMESAERAACDIIEAFSEPFAMNGTDIFLTVSLGICLDSDQRKSPNELVKGAEMASTLVREKPGSNFHFFSPDILTTWKNTFNLEFSLRKALKGNQFELHYQPQKDIKSGNIVGCEALLRWKHPDKGYIPPDHFIPLAEKNGMMLELGEWVLREACRQNKKWHSTGTYRGLIGVNLSARQLHQPELAEKVKEILEETGLSAEYLELEITESATISQNNEVLNSLRQLRELGVHVSIDDFGTGYSSLKYLSIFPISKLKIDKLFMKQEVQHNQAIVKSIITMSHSMEMKVIAEGVETEEQLVFLEKENCDEVQGYYFYKPLPLQEASELFLQAQ</sequence>
<dbReference type="EMBL" id="CP046956">
    <property type="protein sequence ID" value="QTM99246.1"/>
    <property type="molecule type" value="Genomic_DNA"/>
</dbReference>